<evidence type="ECO:0000313" key="2">
    <source>
        <dbReference type="Proteomes" id="UP000325684"/>
    </source>
</evidence>
<evidence type="ECO:0000313" key="1">
    <source>
        <dbReference type="EMBL" id="KAB0268041.1"/>
    </source>
</evidence>
<accession>A0A5N3PEA1</accession>
<dbReference type="GO" id="GO:0048029">
    <property type="term" value="F:monosaccharide binding"/>
    <property type="evidence" value="ECO:0007669"/>
    <property type="project" value="InterPro"/>
</dbReference>
<dbReference type="AlphaFoldDB" id="A0A5N3PEA1"/>
<reference evidence="1 2" key="1">
    <citation type="journal article" date="2019" name="Microorganisms">
        <title>Genome Insights into the Novel Species Microvirga brassicacearum, a Rapeseed Endophyte with Biotechnological Potential.</title>
        <authorList>
            <person name="Jimenez-Gomez A."/>
            <person name="Saati-Santamaria Z."/>
            <person name="Igual J.M."/>
            <person name="Rivas R."/>
            <person name="Mateos P.F."/>
            <person name="Garcia-Fraile P."/>
        </authorList>
    </citation>
    <scope>NUCLEOTIDE SEQUENCE [LARGE SCALE GENOMIC DNA]</scope>
    <source>
        <strain evidence="1 2">CDVBN77</strain>
    </source>
</reference>
<sequence>MVVIFSGGLCDDAPSIVDAVLTLMPRDRAVPEAAFRPCAFGHCEKLKPVFGEFEMAITRHEPHFRLTPLVGDKFNERVRSADAVIASSYTMAVKPVGSAFAALVEREKGRRVISVHMG</sequence>
<dbReference type="OrthoDB" id="9795789at2"/>
<protein>
    <submittedName>
        <fullName evidence="1">Uncharacterized protein</fullName>
    </submittedName>
</protein>
<keyword evidence="2" id="KW-1185">Reference proteome</keyword>
<dbReference type="EMBL" id="VCMV01000009">
    <property type="protein sequence ID" value="KAB0268041.1"/>
    <property type="molecule type" value="Genomic_DNA"/>
</dbReference>
<gene>
    <name evidence="1" type="ORF">FEZ63_06645</name>
</gene>
<dbReference type="Gene3D" id="3.40.1650.10">
    <property type="entry name" value="RbsD-like domain"/>
    <property type="match status" value="1"/>
</dbReference>
<dbReference type="SUPFAM" id="SSF102546">
    <property type="entry name" value="RbsD-like"/>
    <property type="match status" value="1"/>
</dbReference>
<organism evidence="1 2">
    <name type="scientific">Microvirga brassicacearum</name>
    <dbReference type="NCBI Taxonomy" id="2580413"/>
    <lineage>
        <taxon>Bacteria</taxon>
        <taxon>Pseudomonadati</taxon>
        <taxon>Pseudomonadota</taxon>
        <taxon>Alphaproteobacteria</taxon>
        <taxon>Hyphomicrobiales</taxon>
        <taxon>Methylobacteriaceae</taxon>
        <taxon>Microvirga</taxon>
    </lineage>
</organism>
<comment type="caution">
    <text evidence="1">The sequence shown here is derived from an EMBL/GenBank/DDBJ whole genome shotgun (WGS) entry which is preliminary data.</text>
</comment>
<dbReference type="GO" id="GO:0016853">
    <property type="term" value="F:isomerase activity"/>
    <property type="evidence" value="ECO:0007669"/>
    <property type="project" value="InterPro"/>
</dbReference>
<dbReference type="Proteomes" id="UP000325684">
    <property type="component" value="Unassembled WGS sequence"/>
</dbReference>
<proteinExistence type="predicted"/>
<dbReference type="InterPro" id="IPR023750">
    <property type="entry name" value="RbsD-like_sf"/>
</dbReference>
<dbReference type="GO" id="GO:0005996">
    <property type="term" value="P:monosaccharide metabolic process"/>
    <property type="evidence" value="ECO:0007669"/>
    <property type="project" value="InterPro"/>
</dbReference>
<dbReference type="RefSeq" id="WP_150942855.1">
    <property type="nucleotide sequence ID" value="NZ_VCMV01000009.1"/>
</dbReference>
<name>A0A5N3PEA1_9HYPH</name>